<dbReference type="Pfam" id="PF09517">
    <property type="entry name" value="RE_Eco29kI"/>
    <property type="match status" value="1"/>
</dbReference>
<name>A0A2W2E6B7_9ACTN</name>
<dbReference type="GO" id="GO:0004519">
    <property type="term" value="F:endonuclease activity"/>
    <property type="evidence" value="ECO:0007669"/>
    <property type="project" value="UniProtKB-KW"/>
</dbReference>
<keyword evidence="2" id="KW-0255">Endonuclease</keyword>
<sequence>MPSAEPAYFDPLSTTDLTNTICERFERERTRPLINELPFFEGSGLYAIYCIAEGSDLYDPLIPFDIPVYVGKSHSHSSATGKPAKTSHPLWLRVGQHRKSIGEVESLRLEQFGIRILRTPDVHCDLGENGLRVGFQPVWNSELTGFGSNEQGSTTRSSARSRWDTVHPGRRRSFGAEPHDPEALRTAVRQRVARQVASCHLLPWRAHMLGPSSRSC</sequence>
<organism evidence="2 3">
    <name type="scientific">Micromonospora craterilacus</name>
    <dbReference type="NCBI Taxonomy" id="1655439"/>
    <lineage>
        <taxon>Bacteria</taxon>
        <taxon>Bacillati</taxon>
        <taxon>Actinomycetota</taxon>
        <taxon>Actinomycetes</taxon>
        <taxon>Micromonosporales</taxon>
        <taxon>Micromonosporaceae</taxon>
        <taxon>Micromonospora</taxon>
    </lineage>
</organism>
<reference evidence="2 3" key="1">
    <citation type="submission" date="2018-01" db="EMBL/GenBank/DDBJ databases">
        <title>Draft genome sequence of Jishengella sp. NA12.</title>
        <authorList>
            <person name="Sahin N."/>
            <person name="Ay H."/>
            <person name="Saygin H."/>
        </authorList>
    </citation>
    <scope>NUCLEOTIDE SEQUENCE [LARGE SCALE GENOMIC DNA]</scope>
    <source>
        <strain evidence="2 3">NA12</strain>
    </source>
</reference>
<proteinExistence type="predicted"/>
<dbReference type="EMBL" id="POTY01000051">
    <property type="protein sequence ID" value="PZG19816.1"/>
    <property type="molecule type" value="Genomic_DNA"/>
</dbReference>
<accession>A0A2W2E6B7</accession>
<dbReference type="InterPro" id="IPR018575">
    <property type="entry name" value="Restrct_endonuc_II_Eco29kI"/>
</dbReference>
<keyword evidence="2" id="KW-0378">Hydrolase</keyword>
<keyword evidence="3" id="KW-1185">Reference proteome</keyword>
<evidence type="ECO:0000256" key="1">
    <source>
        <dbReference type="SAM" id="MobiDB-lite"/>
    </source>
</evidence>
<evidence type="ECO:0000313" key="2">
    <source>
        <dbReference type="EMBL" id="PZG19816.1"/>
    </source>
</evidence>
<evidence type="ECO:0000313" key="3">
    <source>
        <dbReference type="Proteomes" id="UP000248924"/>
    </source>
</evidence>
<keyword evidence="2" id="KW-0540">Nuclease</keyword>
<dbReference type="Proteomes" id="UP000248924">
    <property type="component" value="Unassembled WGS sequence"/>
</dbReference>
<feature type="compositionally biased region" description="Polar residues" evidence="1">
    <location>
        <begin position="146"/>
        <end position="160"/>
    </location>
</feature>
<dbReference type="AlphaFoldDB" id="A0A2W2E6B7"/>
<gene>
    <name evidence="2" type="ORF">C1I95_10915</name>
</gene>
<dbReference type="OrthoDB" id="4187639at2"/>
<protein>
    <submittedName>
        <fullName evidence="2">Restriction endonuclease</fullName>
    </submittedName>
</protein>
<comment type="caution">
    <text evidence="2">The sequence shown here is derived from an EMBL/GenBank/DDBJ whole genome shotgun (WGS) entry which is preliminary data.</text>
</comment>
<feature type="region of interest" description="Disordered" evidence="1">
    <location>
        <begin position="146"/>
        <end position="180"/>
    </location>
</feature>